<feature type="transmembrane region" description="Helical" evidence="1">
    <location>
        <begin position="12"/>
        <end position="34"/>
    </location>
</feature>
<evidence type="ECO:0000313" key="2">
    <source>
        <dbReference type="EMBL" id="MET3684413.1"/>
    </source>
</evidence>
<name>A0ABV2KXU5_9BACI</name>
<keyword evidence="3" id="KW-1185">Reference proteome</keyword>
<accession>A0ABV2KXU5</accession>
<comment type="caution">
    <text evidence="2">The sequence shown here is derived from an EMBL/GenBank/DDBJ whole genome shotgun (WGS) entry which is preliminary data.</text>
</comment>
<proteinExistence type="predicted"/>
<organism evidence="2 3">
    <name type="scientific">Alkalibacillus flavidus</name>
    <dbReference type="NCBI Taxonomy" id="546021"/>
    <lineage>
        <taxon>Bacteria</taxon>
        <taxon>Bacillati</taxon>
        <taxon>Bacillota</taxon>
        <taxon>Bacilli</taxon>
        <taxon>Bacillales</taxon>
        <taxon>Bacillaceae</taxon>
        <taxon>Alkalibacillus</taxon>
    </lineage>
</organism>
<reference evidence="2 3" key="1">
    <citation type="submission" date="2024-06" db="EMBL/GenBank/DDBJ databases">
        <title>Genomic Encyclopedia of Type Strains, Phase IV (KMG-IV): sequencing the most valuable type-strain genomes for metagenomic binning, comparative biology and taxonomic classification.</title>
        <authorList>
            <person name="Goeker M."/>
        </authorList>
    </citation>
    <scope>NUCLEOTIDE SEQUENCE [LARGE SCALE GENOMIC DNA]</scope>
    <source>
        <strain evidence="2 3">DSM 23520</strain>
    </source>
</reference>
<keyword evidence="1" id="KW-0812">Transmembrane</keyword>
<keyword evidence="1" id="KW-1133">Transmembrane helix</keyword>
<dbReference type="RefSeq" id="WP_354221745.1">
    <property type="nucleotide sequence ID" value="NZ_JBEPMX010000018.1"/>
</dbReference>
<sequence length="69" mass="7937">MTLKKFIEDNARIVLMISRTIFAVFIMISVYAFFNQEEIVAKLLATSGFIGMLFLFTMSFFKSSKPINN</sequence>
<dbReference type="Proteomes" id="UP001549167">
    <property type="component" value="Unassembled WGS sequence"/>
</dbReference>
<gene>
    <name evidence="2" type="ORF">ABID56_002550</name>
</gene>
<dbReference type="EMBL" id="JBEPMX010000018">
    <property type="protein sequence ID" value="MET3684413.1"/>
    <property type="molecule type" value="Genomic_DNA"/>
</dbReference>
<protein>
    <submittedName>
        <fullName evidence="2">Uncharacterized protein</fullName>
    </submittedName>
</protein>
<feature type="transmembrane region" description="Helical" evidence="1">
    <location>
        <begin position="40"/>
        <end position="61"/>
    </location>
</feature>
<keyword evidence="1" id="KW-0472">Membrane</keyword>
<evidence type="ECO:0000313" key="3">
    <source>
        <dbReference type="Proteomes" id="UP001549167"/>
    </source>
</evidence>
<evidence type="ECO:0000256" key="1">
    <source>
        <dbReference type="SAM" id="Phobius"/>
    </source>
</evidence>